<feature type="domain" description="Ubiquitin-like" evidence="5">
    <location>
        <begin position="710"/>
        <end position="785"/>
    </location>
</feature>
<dbReference type="GO" id="GO:0004866">
    <property type="term" value="F:endopeptidase inhibitor activity"/>
    <property type="evidence" value="ECO:0007669"/>
    <property type="project" value="InterPro"/>
</dbReference>
<dbReference type="InterPro" id="IPR008930">
    <property type="entry name" value="Terpenoid_cyclase/PrenylTrfase"/>
</dbReference>
<dbReference type="CDD" id="cd01803">
    <property type="entry name" value="Ubl_ubiquitin"/>
    <property type="match status" value="1"/>
</dbReference>
<dbReference type="SMART" id="SM01360">
    <property type="entry name" value="A2M"/>
    <property type="match status" value="1"/>
</dbReference>
<dbReference type="InterPro" id="IPR011626">
    <property type="entry name" value="Alpha-macroglobulin_TED"/>
</dbReference>
<dbReference type="OrthoDB" id="428577at2759"/>
<dbReference type="InterPro" id="IPR019956">
    <property type="entry name" value="Ubiquitin_dom"/>
</dbReference>
<dbReference type="InterPro" id="IPR047565">
    <property type="entry name" value="Alpha-macroglob_thiol-ester_cl"/>
</dbReference>
<sequence>MLSIEQISTTLLNSQRFIPYISLDKQLYQPGENIFIRAVVLNSFTNEPLIDPNVLNQLKNAKIKIQDARDQTVLEEDLKLDNIKESSVYSYCWKTDDSTKGGEYKVVISHFISDQLFSSERKFVIRPFRIPRLNKNIEFLKQSYSEKDEVEAILSVQRVEGENNKLEEISVTYQVKHESYSFKTETKNLDSKGKLLIKFTLPSEIKSDIVLNCVIKDGDVQENAIKNVPVATSNFDVFFFPEGGNLVYGIKSRVYFEATNDINEPIDLEAELVSSNNETVNQNIILKTQHEGRGFFEFTPQNDNKYSLKIIKPKQDIISSIPLPRILKEGVSMKVLKPSFSFGEEIEIEMISSYSGNFKVGLFKKEIEIGQELVSISEDQKYKPIIVKISPKNEKYQQGIIRITIYKVEQKENQKILIIPTTERLTFIKQKRELNFNIKLNKESYIPGEKVEMIIETKDQNNEPINSICGITVTDNSVYEMTEKADRNPSLFSMVHLENEVLKFHDSESYLDSNDEISQKKLDLLLGIQGWRKFIFSRKVPIIFKNQEQIMKAFVIPENIINFQIKHDQDSISLSCLPQTPLIKIKELIEKGFDIPISSQYIFKEKEYLSENDKSINEFKIIQDQELKVLDSRKTGEKIFVNVLDTDLVSLDYNPNNKISFVKKYFEEKEGIKQQNQTIFFQNEKLEDDKTLNDYGIKHGDVLKIDSSEIMVEIHCFKFETMKIFIDPKETVGKVKQIIEEKLGFFQIQQKLYFDNKILEDDKTIQESNVKHKSRMLFFLKRLENLKMKVKVQHFEKIIEYEVFTNEEIYKLKGKIEKNFKIPYGKQKLFYNRSEISSYDFEGNMIPNNAIMHLITDEDGDRDLKLTIKNDSKNEEYQIETKFGATLEELKEIIEKKVGIVENKQIILFNEKEIFDLDKKLLYYLINNGDVIHVRENTNQDLYFDIKIQPVSGKPFPVNVKESDKIRYLKKQIQKQLQIPFEKQILFYKRKYLNDVSTLSSVSIFKKDSSNVLIQMVDPNIKAMINISMPGNEKTVHQIECEIGKTIDDLKKLMDAKKIVSESFDLYQTSHHYLTENLILASLIYPSENWETFLSLEYYSFNSGQLFVKTLTGKTLTLEVKADDTIENVKEKIQDKEGIPPDQQRLIFAGKQLEDARTLRDYRIQKESTIHMVLRLRGGGTVEDMGEIAYGNQLEEDNQMQESGLKLNDKKPLDIEIEPFARVYSHKLIKIEIKDKERKDFTNTIYWNPSIKSKIENENQVKKSSDFKIEFETNDSITSFRVLIDGFTNDGMIGSSNSFVFASKKPFYIEPKLPLEVTYGDEINFPVYFVNNFHNLSLKIKMDIEAKNLKLSENKKQFELKPNERFAEFIKATILESKSKLISKNIPIKITAKCIDNPSIQDSITKELKVVPNAFPNHFNYSGILSNKIKKIENKFKLPSMIPKSLTFSIQLYPTILANFTESIKSLIQEPYGCFEQTSSVLYPMIMAQKYFKKTGYDDLELIQKANTFIQKGYKKLISYECKNGGFEWFGDDPAHEALTSMGVLEFLDLSTIFSVNQEMMQRTTSWLISRKDEESKSFKKNERALDSFGYAPQHTTDAYIIWSLSEGKIETEKIGDIIQRLYQETHKEHENDPYYIALVSATMFNTNQNEQSLELGKKLVKFQDKKEGFISDSKTSITSSKGSNLIIETTSLAILCWIKHGKEFSKNITQASEWIFSKCSSGKFGSTQSTVLALKALSAFEDFSAKEQKEEILINLSFGKTKKQIEIGEKQEDFLEFKFGNEIFKNEKEVDFGIELKKGTMMRFSTRFDYYTEKPKDSTKCPLSISTKLKEEKMKLGETSEIHVSVENLENQESGMVVAIIGIAGGIETRFEQLQNLVKKGIVSSFELFGARQVVFYWRGMKPNQKIEFDIEVLATIPGKFKSSPIKSLFVLWR</sequence>
<evidence type="ECO:0000313" key="6">
    <source>
        <dbReference type="EMBL" id="KAJ5074730.1"/>
    </source>
</evidence>
<dbReference type="EMBL" id="JAPDFW010000069">
    <property type="protein sequence ID" value="KAJ5074730.1"/>
    <property type="molecule type" value="Genomic_DNA"/>
</dbReference>
<keyword evidence="2" id="KW-1017">Isopeptide bond</keyword>
<reference evidence="6" key="1">
    <citation type="submission" date="2022-10" db="EMBL/GenBank/DDBJ databases">
        <title>Novel sulphate-reducing endosymbionts in the free-living metamonad Anaeramoeba.</title>
        <authorList>
            <person name="Jerlstrom-Hultqvist J."/>
            <person name="Cepicka I."/>
            <person name="Gallot-Lavallee L."/>
            <person name="Salas-Leiva D."/>
            <person name="Curtis B.A."/>
            <person name="Zahonova K."/>
            <person name="Pipaliya S."/>
            <person name="Dacks J."/>
            <person name="Roger A.J."/>
        </authorList>
    </citation>
    <scope>NUCLEOTIDE SEQUENCE</scope>
    <source>
        <strain evidence="6">BMAN</strain>
    </source>
</reference>
<comment type="similarity">
    <text evidence="1">Belongs to the ubiquitin family.</text>
</comment>
<dbReference type="Gene3D" id="3.10.20.90">
    <property type="entry name" value="Phosphatidylinositol 3-kinase Catalytic Subunit, Chain A, domain 1"/>
    <property type="match status" value="6"/>
</dbReference>
<keyword evidence="4" id="KW-0882">Thioester bond</keyword>
<feature type="domain" description="Ubiquitin-like" evidence="5">
    <location>
        <begin position="864"/>
        <end position="934"/>
    </location>
</feature>
<dbReference type="InterPro" id="IPR050473">
    <property type="entry name" value="A2M/Complement_sys"/>
</dbReference>
<dbReference type="Gene3D" id="2.60.40.690">
    <property type="entry name" value="Alpha-macroglobulin, receptor-binding domain"/>
    <property type="match status" value="1"/>
</dbReference>
<dbReference type="InterPro" id="IPR036595">
    <property type="entry name" value="A-macroglobulin_rcpt-bd_sf"/>
</dbReference>
<dbReference type="InterPro" id="IPR001599">
    <property type="entry name" value="Macroglobln_a2"/>
</dbReference>
<dbReference type="Pfam" id="PF00207">
    <property type="entry name" value="A2M"/>
    <property type="match status" value="1"/>
</dbReference>
<dbReference type="Pfam" id="PF00240">
    <property type="entry name" value="ubiquitin"/>
    <property type="match status" value="5"/>
</dbReference>
<dbReference type="SUPFAM" id="SSF54236">
    <property type="entry name" value="Ubiquitin-like"/>
    <property type="match status" value="7"/>
</dbReference>
<evidence type="ECO:0000256" key="3">
    <source>
        <dbReference type="ARBA" id="ARBA00022729"/>
    </source>
</evidence>
<accession>A0A9Q0LMX6</accession>
<dbReference type="SMART" id="SM00213">
    <property type="entry name" value="UBQ"/>
    <property type="match status" value="7"/>
</dbReference>
<dbReference type="Gene3D" id="1.50.10.20">
    <property type="match status" value="1"/>
</dbReference>
<feature type="domain" description="Ubiquitin-like" evidence="5">
    <location>
        <begin position="637"/>
        <end position="705"/>
    </location>
</feature>
<dbReference type="PROSITE" id="PS50053">
    <property type="entry name" value="UBIQUITIN_2"/>
    <property type="match status" value="5"/>
</dbReference>
<dbReference type="InterPro" id="IPR029071">
    <property type="entry name" value="Ubiquitin-like_domsf"/>
</dbReference>
<dbReference type="Pfam" id="PF07678">
    <property type="entry name" value="TED_complement"/>
    <property type="match status" value="1"/>
</dbReference>
<dbReference type="PANTHER" id="PTHR11412:SF136">
    <property type="entry name" value="CD109 ANTIGEN"/>
    <property type="match status" value="1"/>
</dbReference>
<dbReference type="SMART" id="SM01419">
    <property type="entry name" value="Thiol-ester_cl"/>
    <property type="match status" value="1"/>
</dbReference>
<feature type="domain" description="Ubiquitin-like" evidence="5">
    <location>
        <begin position="1104"/>
        <end position="1179"/>
    </location>
</feature>
<comment type="caution">
    <text evidence="6">The sequence shown here is derived from an EMBL/GenBank/DDBJ whole genome shotgun (WGS) entry which is preliminary data.</text>
</comment>
<keyword evidence="7" id="KW-1185">Reference proteome</keyword>
<dbReference type="GO" id="GO:0005615">
    <property type="term" value="C:extracellular space"/>
    <property type="evidence" value="ECO:0007669"/>
    <property type="project" value="InterPro"/>
</dbReference>
<feature type="domain" description="Ubiquitin-like" evidence="5">
    <location>
        <begin position="944"/>
        <end position="1019"/>
    </location>
</feature>
<evidence type="ECO:0000256" key="4">
    <source>
        <dbReference type="ARBA" id="ARBA00022966"/>
    </source>
</evidence>
<proteinExistence type="inferred from homology"/>
<evidence type="ECO:0000256" key="2">
    <source>
        <dbReference type="ARBA" id="ARBA00022499"/>
    </source>
</evidence>
<dbReference type="InterPro" id="IPR011625">
    <property type="entry name" value="A2M_N_BRD"/>
</dbReference>
<gene>
    <name evidence="6" type="ORF">M0811_08085</name>
</gene>
<name>A0A9Q0LMX6_ANAIG</name>
<dbReference type="Gene3D" id="2.60.40.1930">
    <property type="match status" value="1"/>
</dbReference>
<dbReference type="PANTHER" id="PTHR11412">
    <property type="entry name" value="MACROGLOBULIN / COMPLEMENT"/>
    <property type="match status" value="1"/>
</dbReference>
<protein>
    <submittedName>
        <fullName evidence="6">Polyubiquitin-like</fullName>
    </submittedName>
</protein>
<dbReference type="CDD" id="cd17039">
    <property type="entry name" value="Ubl_ubiquitin_like"/>
    <property type="match status" value="5"/>
</dbReference>
<evidence type="ECO:0000256" key="1">
    <source>
        <dbReference type="ARBA" id="ARBA00008430"/>
    </source>
</evidence>
<dbReference type="InterPro" id="IPR019954">
    <property type="entry name" value="Ubiquitin_CS"/>
</dbReference>
<organism evidence="6 7">
    <name type="scientific">Anaeramoeba ignava</name>
    <name type="common">Anaerobic marine amoeba</name>
    <dbReference type="NCBI Taxonomy" id="1746090"/>
    <lineage>
        <taxon>Eukaryota</taxon>
        <taxon>Metamonada</taxon>
        <taxon>Anaeramoebidae</taxon>
        <taxon>Anaeramoeba</taxon>
    </lineage>
</organism>
<dbReference type="Proteomes" id="UP001149090">
    <property type="component" value="Unassembled WGS sequence"/>
</dbReference>
<dbReference type="CDD" id="cd02891">
    <property type="entry name" value="A2M_like"/>
    <property type="match status" value="1"/>
</dbReference>
<evidence type="ECO:0000313" key="7">
    <source>
        <dbReference type="Proteomes" id="UP001149090"/>
    </source>
</evidence>
<keyword evidence="3" id="KW-0732">Signal</keyword>
<dbReference type="PROSITE" id="PS00299">
    <property type="entry name" value="UBIQUITIN_1"/>
    <property type="match status" value="1"/>
</dbReference>
<dbReference type="SUPFAM" id="SSF48239">
    <property type="entry name" value="Terpenoid cyclases/Protein prenyltransferases"/>
    <property type="match status" value="1"/>
</dbReference>
<dbReference type="FunFam" id="3.10.20.90:FF:000009">
    <property type="entry name" value="Ubiquitin-60S ribosomal protein"/>
    <property type="match status" value="1"/>
</dbReference>
<dbReference type="SMART" id="SM01359">
    <property type="entry name" value="A2M_N_2"/>
    <property type="match status" value="1"/>
</dbReference>
<evidence type="ECO:0000259" key="5">
    <source>
        <dbReference type="PROSITE" id="PS50053"/>
    </source>
</evidence>
<dbReference type="PRINTS" id="PR00348">
    <property type="entry name" value="UBIQUITIN"/>
</dbReference>
<dbReference type="InterPro" id="IPR000626">
    <property type="entry name" value="Ubiquitin-like_dom"/>
</dbReference>